<dbReference type="Gene3D" id="3.10.450.40">
    <property type="match status" value="1"/>
</dbReference>
<comment type="caution">
    <text evidence="2">The sequence shown here is derived from an EMBL/GenBank/DDBJ whole genome shotgun (WGS) entry which is preliminary data.</text>
</comment>
<sequence length="623" mass="67890">MVLEDPQLLKAPEWLCHVTQVSGGGLCFGVVSWPYHCTDVSRFGSEHLCQTCAARPMSLTPHGRAPTQVLLPRRAPPTLSVPGWVSGGSSSSGLHRPGSKAALALTLEACRRWRRGRAVRSFPTGLELDTSPDISERPEKRIVPELSRYEDPDDPVRPPAPARDRKGLWAPPGPKPIGAPEVLVIGLGRRQRSDAADGPRGRLGAGAVEALQRRYQIHSFFDADAQGYMSTCRASLDKSGRAGVQKIHMMQPLIENDFDVAHAIEKVMRRRGMNQAMVLFVLSDPRLPFGQLRMRNAYDSSNPWLRSAYTALGPENRVTCLYVGAGVAARSELLAAEAAALPTVLSNAATAIEVWLSESDLGLVMRFVNRPEVYEMPPGWPYTHQVLEESDPAALPQEHGDDSESGSEGALAPQAMLPALGEYALFDLNRDNPTDVPDVAADLMSPSSALGALEERPPSGAILLAGRRYSSLAKLKSTVVDILLEQEPGAHLRFKDDEDAIKTLLSFHPDADRLLEDLVAVKVDCSPVDDDTRCLWVIKFDGYEEDVSLQTCLEGLERVLNLDPAPLHDAGERFIPRLGPGRWREGPRPGAGRKRPASDSAGPRESSAGALLYQTDLEVSDFK</sequence>
<reference evidence="2" key="1">
    <citation type="submission" date="2023-08" db="EMBL/GenBank/DDBJ databases">
        <authorList>
            <person name="Chen Y."/>
            <person name="Shah S."/>
            <person name="Dougan E. K."/>
            <person name="Thang M."/>
            <person name="Chan C."/>
        </authorList>
    </citation>
    <scope>NUCLEOTIDE SEQUENCE</scope>
</reference>
<evidence type="ECO:0000256" key="1">
    <source>
        <dbReference type="SAM" id="MobiDB-lite"/>
    </source>
</evidence>
<evidence type="ECO:0000313" key="2">
    <source>
        <dbReference type="EMBL" id="CAJ1410479.1"/>
    </source>
</evidence>
<protein>
    <submittedName>
        <fullName evidence="2">Uncharacterized protein</fullName>
    </submittedName>
</protein>
<dbReference type="Pfam" id="PF11523">
    <property type="entry name" value="DUF3223"/>
    <property type="match status" value="1"/>
</dbReference>
<proteinExistence type="predicted"/>
<dbReference type="EMBL" id="CAUJNA010003818">
    <property type="protein sequence ID" value="CAJ1410479.1"/>
    <property type="molecule type" value="Genomic_DNA"/>
</dbReference>
<organism evidence="2 3">
    <name type="scientific">Effrenium voratum</name>
    <dbReference type="NCBI Taxonomy" id="2562239"/>
    <lineage>
        <taxon>Eukaryota</taxon>
        <taxon>Sar</taxon>
        <taxon>Alveolata</taxon>
        <taxon>Dinophyceae</taxon>
        <taxon>Suessiales</taxon>
        <taxon>Symbiodiniaceae</taxon>
        <taxon>Effrenium</taxon>
    </lineage>
</organism>
<evidence type="ECO:0000313" key="3">
    <source>
        <dbReference type="Proteomes" id="UP001178507"/>
    </source>
</evidence>
<dbReference type="Proteomes" id="UP001178507">
    <property type="component" value="Unassembled WGS sequence"/>
</dbReference>
<name>A0AA36NK79_9DINO</name>
<dbReference type="AlphaFoldDB" id="A0AA36NK79"/>
<feature type="region of interest" description="Disordered" evidence="1">
    <location>
        <begin position="124"/>
        <end position="173"/>
    </location>
</feature>
<feature type="region of interest" description="Disordered" evidence="1">
    <location>
        <begin position="571"/>
        <end position="623"/>
    </location>
</feature>
<feature type="compositionally biased region" description="Basic and acidic residues" evidence="1">
    <location>
        <begin position="134"/>
        <end position="167"/>
    </location>
</feature>
<gene>
    <name evidence="2" type="ORF">EVOR1521_LOCUS31297</name>
</gene>
<keyword evidence="3" id="KW-1185">Reference proteome</keyword>
<accession>A0AA36NK79</accession>